<dbReference type="InterPro" id="IPR036390">
    <property type="entry name" value="WH_DNA-bd_sf"/>
</dbReference>
<evidence type="ECO:0000259" key="4">
    <source>
        <dbReference type="PROSITE" id="PS50949"/>
    </source>
</evidence>
<feature type="domain" description="HTH gntR-type" evidence="4">
    <location>
        <begin position="3"/>
        <end position="70"/>
    </location>
</feature>
<evidence type="ECO:0000313" key="5">
    <source>
        <dbReference type="EMBL" id="MBP2380174.1"/>
    </source>
</evidence>
<dbReference type="SUPFAM" id="SSF48008">
    <property type="entry name" value="GntR ligand-binding domain-like"/>
    <property type="match status" value="1"/>
</dbReference>
<keyword evidence="3" id="KW-0804">Transcription</keyword>
<organism evidence="5 6">
    <name type="scientific">Brachybacterium sacelli</name>
    <dbReference type="NCBI Taxonomy" id="173364"/>
    <lineage>
        <taxon>Bacteria</taxon>
        <taxon>Bacillati</taxon>
        <taxon>Actinomycetota</taxon>
        <taxon>Actinomycetes</taxon>
        <taxon>Micrococcales</taxon>
        <taxon>Dermabacteraceae</taxon>
        <taxon>Brachybacterium</taxon>
    </lineage>
</organism>
<dbReference type="InterPro" id="IPR008920">
    <property type="entry name" value="TF_FadR/GntR_C"/>
</dbReference>
<dbReference type="Gene3D" id="1.20.120.530">
    <property type="entry name" value="GntR ligand-binding domain-like"/>
    <property type="match status" value="1"/>
</dbReference>
<dbReference type="PROSITE" id="PS50949">
    <property type="entry name" value="HTH_GNTR"/>
    <property type="match status" value="1"/>
</dbReference>
<evidence type="ECO:0000256" key="2">
    <source>
        <dbReference type="ARBA" id="ARBA00023125"/>
    </source>
</evidence>
<protein>
    <submittedName>
        <fullName evidence="5">DNA-binding FadR family transcriptional regulator</fullName>
    </submittedName>
</protein>
<dbReference type="Gene3D" id="1.10.10.10">
    <property type="entry name" value="Winged helix-like DNA-binding domain superfamily/Winged helix DNA-binding domain"/>
    <property type="match status" value="1"/>
</dbReference>
<dbReference type="Pfam" id="PF00392">
    <property type="entry name" value="GntR"/>
    <property type="match status" value="1"/>
</dbReference>
<dbReference type="SMART" id="SM00895">
    <property type="entry name" value="FCD"/>
    <property type="match status" value="1"/>
</dbReference>
<proteinExistence type="predicted"/>
<dbReference type="GO" id="GO:0003677">
    <property type="term" value="F:DNA binding"/>
    <property type="evidence" value="ECO:0007669"/>
    <property type="project" value="UniProtKB-KW"/>
</dbReference>
<dbReference type="InterPro" id="IPR000524">
    <property type="entry name" value="Tscrpt_reg_HTH_GntR"/>
</dbReference>
<dbReference type="RefSeq" id="WP_209897853.1">
    <property type="nucleotide sequence ID" value="NZ_BAAAJW010000006.1"/>
</dbReference>
<comment type="caution">
    <text evidence="5">The sequence shown here is derived from an EMBL/GenBank/DDBJ whole genome shotgun (WGS) entry which is preliminary data.</text>
</comment>
<evidence type="ECO:0000313" key="6">
    <source>
        <dbReference type="Proteomes" id="UP001519290"/>
    </source>
</evidence>
<keyword evidence="1" id="KW-0805">Transcription regulation</keyword>
<evidence type="ECO:0000256" key="3">
    <source>
        <dbReference type="ARBA" id="ARBA00023163"/>
    </source>
</evidence>
<dbReference type="EMBL" id="JAGIOD010000001">
    <property type="protein sequence ID" value="MBP2380174.1"/>
    <property type="molecule type" value="Genomic_DNA"/>
</dbReference>
<dbReference type="InterPro" id="IPR011711">
    <property type="entry name" value="GntR_C"/>
</dbReference>
<dbReference type="SMART" id="SM00345">
    <property type="entry name" value="HTH_GNTR"/>
    <property type="match status" value="1"/>
</dbReference>
<dbReference type="Pfam" id="PF07729">
    <property type="entry name" value="FCD"/>
    <property type="match status" value="1"/>
</dbReference>
<dbReference type="PANTHER" id="PTHR43537:SF44">
    <property type="entry name" value="GNTR FAMILY REGULATORY PROTEIN"/>
    <property type="match status" value="1"/>
</dbReference>
<sequence>MSETRLTTAVDALGAAIVSGHREPGESMTMQELEAQYSVSRSIMREAVRALQTMGLVTTTKRIGVTILPASRWNHFAPEVIRWKLDSEDDAAPLRSLNELRAAVEPVAAGLAATHAPSSYRLRLLELAGEIRTAVITEDRERFLAADVEYHDLILRASGNEMFAQLQNPVAATVAGRDELGLLPNMPDSRSLALHQEIAEAIHLGDAARAQDLDAELVAFVIQETRPSWEGSQRFYPADAE</sequence>
<gene>
    <name evidence="5" type="ORF">JOF43_000131</name>
</gene>
<dbReference type="InterPro" id="IPR036388">
    <property type="entry name" value="WH-like_DNA-bd_sf"/>
</dbReference>
<keyword evidence="2 5" id="KW-0238">DNA-binding</keyword>
<keyword evidence="6" id="KW-1185">Reference proteome</keyword>
<dbReference type="PANTHER" id="PTHR43537">
    <property type="entry name" value="TRANSCRIPTIONAL REGULATOR, GNTR FAMILY"/>
    <property type="match status" value="1"/>
</dbReference>
<name>A0ABS4WVE2_9MICO</name>
<dbReference type="SUPFAM" id="SSF46785">
    <property type="entry name" value="Winged helix' DNA-binding domain"/>
    <property type="match status" value="1"/>
</dbReference>
<dbReference type="Proteomes" id="UP001519290">
    <property type="component" value="Unassembled WGS sequence"/>
</dbReference>
<evidence type="ECO:0000256" key="1">
    <source>
        <dbReference type="ARBA" id="ARBA00023015"/>
    </source>
</evidence>
<accession>A0ABS4WVE2</accession>
<reference evidence="5 6" key="1">
    <citation type="submission" date="2021-03" db="EMBL/GenBank/DDBJ databases">
        <title>Sequencing the genomes of 1000 actinobacteria strains.</title>
        <authorList>
            <person name="Klenk H.-P."/>
        </authorList>
    </citation>
    <scope>NUCLEOTIDE SEQUENCE [LARGE SCALE GENOMIC DNA]</scope>
    <source>
        <strain evidence="5 6">DSM 14566</strain>
    </source>
</reference>